<dbReference type="PROSITE" id="PS51918">
    <property type="entry name" value="RADICAL_SAM"/>
    <property type="match status" value="1"/>
</dbReference>
<evidence type="ECO:0000256" key="2">
    <source>
        <dbReference type="ARBA" id="ARBA00023004"/>
    </source>
</evidence>
<organism evidence="5 6">
    <name type="scientific">Parvularcula mediterranea</name>
    <dbReference type="NCBI Taxonomy" id="2732508"/>
    <lineage>
        <taxon>Bacteria</taxon>
        <taxon>Pseudomonadati</taxon>
        <taxon>Pseudomonadota</taxon>
        <taxon>Alphaproteobacteria</taxon>
        <taxon>Parvularculales</taxon>
        <taxon>Parvularculaceae</taxon>
        <taxon>Parvularcula</taxon>
    </lineage>
</organism>
<evidence type="ECO:0000313" key="5">
    <source>
        <dbReference type="EMBL" id="NNU15123.1"/>
    </source>
</evidence>
<dbReference type="GO" id="GO:0003824">
    <property type="term" value="F:catalytic activity"/>
    <property type="evidence" value="ECO:0007669"/>
    <property type="project" value="InterPro"/>
</dbReference>
<dbReference type="InterPro" id="IPR058240">
    <property type="entry name" value="rSAM_sf"/>
</dbReference>
<comment type="caution">
    <text evidence="5">The sequence shown here is derived from an EMBL/GenBank/DDBJ whole genome shotgun (WGS) entry which is preliminary data.</text>
</comment>
<gene>
    <name evidence="5" type="ORF">HK107_02140</name>
</gene>
<dbReference type="AlphaFoldDB" id="A0A7Y3RJB9"/>
<keyword evidence="1" id="KW-0479">Metal-binding</keyword>
<dbReference type="PANTHER" id="PTHR43432">
    <property type="entry name" value="SLR0285 PROTEIN"/>
    <property type="match status" value="1"/>
</dbReference>
<dbReference type="SMART" id="SM00729">
    <property type="entry name" value="Elp3"/>
    <property type="match status" value="1"/>
</dbReference>
<accession>A0A7Y3RJB9</accession>
<dbReference type="InterPro" id="IPR006638">
    <property type="entry name" value="Elp3/MiaA/NifB-like_rSAM"/>
</dbReference>
<keyword evidence="2" id="KW-0408">Iron</keyword>
<evidence type="ECO:0000259" key="4">
    <source>
        <dbReference type="PROSITE" id="PS51918"/>
    </source>
</evidence>
<dbReference type="EMBL" id="JABFCX010000002">
    <property type="protein sequence ID" value="NNU15123.1"/>
    <property type="molecule type" value="Genomic_DNA"/>
</dbReference>
<dbReference type="NCBIfam" id="NF033668">
    <property type="entry name" value="rSAM_PA0069"/>
    <property type="match status" value="1"/>
</dbReference>
<reference evidence="5 6" key="1">
    <citation type="submission" date="2020-05" db="EMBL/GenBank/DDBJ databases">
        <title>Parvularcula mediterraneae sp. nov., isolated from polypropylene straw from shallow seawater of the seashore of Laganas in Zakynthos island, Greece.</title>
        <authorList>
            <person name="Szabo I."/>
            <person name="Al-Omari J."/>
            <person name="Rado J."/>
            <person name="Szerdahelyi G.S."/>
        </authorList>
    </citation>
    <scope>NUCLEOTIDE SEQUENCE [LARGE SCALE GENOMIC DNA]</scope>
    <source>
        <strain evidence="5 6">ZS-1/3</strain>
    </source>
</reference>
<dbReference type="Gene3D" id="3.80.30.30">
    <property type="match status" value="1"/>
</dbReference>
<proteinExistence type="predicted"/>
<keyword evidence="3" id="KW-0411">Iron-sulfur</keyword>
<dbReference type="SFLD" id="SFLDG01084">
    <property type="entry name" value="Uncharacterised_Radical_SAM_Su"/>
    <property type="match status" value="1"/>
</dbReference>
<dbReference type="GO" id="GO:0046872">
    <property type="term" value="F:metal ion binding"/>
    <property type="evidence" value="ECO:0007669"/>
    <property type="project" value="UniProtKB-KW"/>
</dbReference>
<dbReference type="InterPro" id="IPR040086">
    <property type="entry name" value="MJ0683-like"/>
</dbReference>
<keyword evidence="6" id="KW-1185">Reference proteome</keyword>
<protein>
    <submittedName>
        <fullName evidence="5">PA0069 family radical SAM protein</fullName>
    </submittedName>
</protein>
<dbReference type="Proteomes" id="UP000536835">
    <property type="component" value="Unassembled WGS sequence"/>
</dbReference>
<evidence type="ECO:0000256" key="1">
    <source>
        <dbReference type="ARBA" id="ARBA00022723"/>
    </source>
</evidence>
<dbReference type="SUPFAM" id="SSF102114">
    <property type="entry name" value="Radical SAM enzymes"/>
    <property type="match status" value="1"/>
</dbReference>
<feature type="domain" description="Radical SAM core" evidence="4">
    <location>
        <begin position="70"/>
        <end position="310"/>
    </location>
</feature>
<dbReference type="InterPro" id="IPR007197">
    <property type="entry name" value="rSAM"/>
</dbReference>
<dbReference type="SFLD" id="SFLDS00029">
    <property type="entry name" value="Radical_SAM"/>
    <property type="match status" value="1"/>
</dbReference>
<evidence type="ECO:0000256" key="3">
    <source>
        <dbReference type="ARBA" id="ARBA00023014"/>
    </source>
</evidence>
<dbReference type="GO" id="GO:0051536">
    <property type="term" value="F:iron-sulfur cluster binding"/>
    <property type="evidence" value="ECO:0007669"/>
    <property type="project" value="UniProtKB-KW"/>
</dbReference>
<dbReference type="PANTHER" id="PTHR43432:SF3">
    <property type="entry name" value="SLR0285 PROTEIN"/>
    <property type="match status" value="1"/>
</dbReference>
<evidence type="ECO:0000313" key="6">
    <source>
        <dbReference type="Proteomes" id="UP000536835"/>
    </source>
</evidence>
<dbReference type="CDD" id="cd01335">
    <property type="entry name" value="Radical_SAM"/>
    <property type="match status" value="1"/>
</dbReference>
<sequence>MFSCMAHAAHLSFEPGTAAKKKGRGAFSNQTGRYEPEVRETTSDGWVPDEATPLRTEVTQENAKKIVTFNDSPFVGFDRSINPYRGCEHGCVYCFARPTHAYLGLSPGLDFESRLTVKPGAAQLLRKELSAKGYKVRPIAIGTNTDPYQPIEKRYGIMRQILEVLLEFRHPVSILTKSDTILRDLDLLKKLQKHDLVRTLVSITTLDGALARTMEPRAPTPKKRLAAVQALAEAGLPTGTVHGPMIPGLSDHELERLMEASRDAGATFVSYTLLRLPQEVGPLFEEWLEAAAPGRKDRVLNHIREINGGRLYDVGRSRGGGPKGAYAELLDQRFRAAKVRLGFCEMPVPSCAHFKVPATEAPQGDLFG</sequence>
<name>A0A7Y3RJB9_9PROT</name>
<dbReference type="Pfam" id="PF04055">
    <property type="entry name" value="Radical_SAM"/>
    <property type="match status" value="1"/>
</dbReference>